<dbReference type="GO" id="GO:0000776">
    <property type="term" value="C:kinetochore"/>
    <property type="evidence" value="ECO:0007669"/>
    <property type="project" value="TreeGrafter"/>
</dbReference>
<dbReference type="InterPro" id="IPR036570">
    <property type="entry name" value="HORMA_dom_sf"/>
</dbReference>
<feature type="domain" description="HORMA" evidence="8">
    <location>
        <begin position="1"/>
        <end position="100"/>
    </location>
</feature>
<dbReference type="GO" id="GO:0051301">
    <property type="term" value="P:cell division"/>
    <property type="evidence" value="ECO:0007669"/>
    <property type="project" value="UniProtKB-KW"/>
</dbReference>
<keyword evidence="4" id="KW-0498">Mitosis</keyword>
<dbReference type="PROSITE" id="PS50815">
    <property type="entry name" value="HORMA"/>
    <property type="match status" value="1"/>
</dbReference>
<evidence type="ECO:0000313" key="9">
    <source>
        <dbReference type="EMBL" id="GMH52107.1"/>
    </source>
</evidence>
<protein>
    <recommendedName>
        <fullName evidence="8">HORMA domain-containing protein</fullName>
    </recommendedName>
</protein>
<dbReference type="Proteomes" id="UP001165082">
    <property type="component" value="Unassembled WGS sequence"/>
</dbReference>
<comment type="similarity">
    <text evidence="2">Belongs to the MAD2 family.</text>
</comment>
<keyword evidence="3" id="KW-0132">Cell division</keyword>
<dbReference type="OrthoDB" id="1806at2759"/>
<evidence type="ECO:0000256" key="7">
    <source>
        <dbReference type="SAM" id="MobiDB-lite"/>
    </source>
</evidence>
<evidence type="ECO:0000256" key="4">
    <source>
        <dbReference type="ARBA" id="ARBA00022776"/>
    </source>
</evidence>
<evidence type="ECO:0000256" key="3">
    <source>
        <dbReference type="ARBA" id="ARBA00022618"/>
    </source>
</evidence>
<feature type="compositionally biased region" description="Low complexity" evidence="7">
    <location>
        <begin position="1"/>
        <end position="14"/>
    </location>
</feature>
<dbReference type="GO" id="GO:0005654">
    <property type="term" value="C:nucleoplasm"/>
    <property type="evidence" value="ECO:0007669"/>
    <property type="project" value="TreeGrafter"/>
</dbReference>
<sequence length="110" mass="12127">MNAAANGEAGAAATTKKKGPKTEKEINAEIAAIIRQITASVTFLPLLNEACSFDLLVYTRGDATVSSKRWEDSDPRYIVNSSEVKLRSFTTTVHKVEGMVSYKEKDEWDL</sequence>
<dbReference type="InterPro" id="IPR045091">
    <property type="entry name" value="Mad2-like"/>
</dbReference>
<evidence type="ECO:0000313" key="10">
    <source>
        <dbReference type="Proteomes" id="UP001165082"/>
    </source>
</evidence>
<dbReference type="PANTHER" id="PTHR11842:SF11">
    <property type="entry name" value="MITOTIC SPINDLE ASSEMBLY CHECKPOINT PROTEIN MAD2A"/>
    <property type="match status" value="1"/>
</dbReference>
<dbReference type="GO" id="GO:0005737">
    <property type="term" value="C:cytoplasm"/>
    <property type="evidence" value="ECO:0007669"/>
    <property type="project" value="TreeGrafter"/>
</dbReference>
<evidence type="ECO:0000256" key="2">
    <source>
        <dbReference type="ARBA" id="ARBA00010348"/>
    </source>
</evidence>
<dbReference type="Pfam" id="PF02301">
    <property type="entry name" value="HORMA"/>
    <property type="match status" value="1"/>
</dbReference>
<keyword evidence="5" id="KW-0539">Nucleus</keyword>
<evidence type="ECO:0000256" key="6">
    <source>
        <dbReference type="ARBA" id="ARBA00023306"/>
    </source>
</evidence>
<feature type="region of interest" description="Disordered" evidence="7">
    <location>
        <begin position="1"/>
        <end position="23"/>
    </location>
</feature>
<reference evidence="9" key="1">
    <citation type="submission" date="2022-07" db="EMBL/GenBank/DDBJ databases">
        <title>Genome analysis of Parmales, a sister group of diatoms, reveals the evolutionary specialization of diatoms from phago-mixotrophs to photoautotrophs.</title>
        <authorList>
            <person name="Ban H."/>
            <person name="Sato S."/>
            <person name="Yoshikawa S."/>
            <person name="Kazumasa Y."/>
            <person name="Nakamura Y."/>
            <person name="Ichinomiya M."/>
            <person name="Saitoh K."/>
            <person name="Sato N."/>
            <person name="Blanc-Mathieu R."/>
            <person name="Endo H."/>
            <person name="Kuwata A."/>
            <person name="Ogata H."/>
        </authorList>
    </citation>
    <scope>NUCLEOTIDE SEQUENCE</scope>
</reference>
<gene>
    <name evidence="9" type="ORF">TrRE_jg7264</name>
</gene>
<evidence type="ECO:0000256" key="5">
    <source>
        <dbReference type="ARBA" id="ARBA00023242"/>
    </source>
</evidence>
<dbReference type="SUPFAM" id="SSF56019">
    <property type="entry name" value="The spindle assembly checkpoint protein mad2"/>
    <property type="match status" value="1"/>
</dbReference>
<keyword evidence="6" id="KW-0131">Cell cycle</keyword>
<comment type="caution">
    <text evidence="9">The sequence shown here is derived from an EMBL/GenBank/DDBJ whole genome shotgun (WGS) entry which is preliminary data.</text>
</comment>
<organism evidence="9 10">
    <name type="scientific">Triparma retinervis</name>
    <dbReference type="NCBI Taxonomy" id="2557542"/>
    <lineage>
        <taxon>Eukaryota</taxon>
        <taxon>Sar</taxon>
        <taxon>Stramenopiles</taxon>
        <taxon>Ochrophyta</taxon>
        <taxon>Bolidophyceae</taxon>
        <taxon>Parmales</taxon>
        <taxon>Triparmaceae</taxon>
        <taxon>Triparma</taxon>
    </lineage>
</organism>
<accession>A0A9W6ZCW7</accession>
<dbReference type="PANTHER" id="PTHR11842">
    <property type="entry name" value="MITOTIC SPINDLE ASSEMBLY CHECKPOINT PROTEIN MAD2"/>
    <property type="match status" value="1"/>
</dbReference>
<dbReference type="AlphaFoldDB" id="A0A9W6ZCW7"/>
<keyword evidence="10" id="KW-1185">Reference proteome</keyword>
<dbReference type="GO" id="GO:0007094">
    <property type="term" value="P:mitotic spindle assembly checkpoint signaling"/>
    <property type="evidence" value="ECO:0007669"/>
    <property type="project" value="TreeGrafter"/>
</dbReference>
<dbReference type="InterPro" id="IPR003511">
    <property type="entry name" value="HORMA_dom"/>
</dbReference>
<proteinExistence type="inferred from homology"/>
<comment type="subcellular location">
    <subcellularLocation>
        <location evidence="1">Nucleus</location>
    </subcellularLocation>
</comment>
<name>A0A9W6ZCW7_9STRA</name>
<evidence type="ECO:0000256" key="1">
    <source>
        <dbReference type="ARBA" id="ARBA00004123"/>
    </source>
</evidence>
<evidence type="ECO:0000259" key="8">
    <source>
        <dbReference type="PROSITE" id="PS50815"/>
    </source>
</evidence>
<dbReference type="Gene3D" id="3.30.900.10">
    <property type="entry name" value="HORMA domain"/>
    <property type="match status" value="1"/>
</dbReference>
<dbReference type="EMBL" id="BRXZ01000726">
    <property type="protein sequence ID" value="GMH52107.1"/>
    <property type="molecule type" value="Genomic_DNA"/>
</dbReference>